<dbReference type="EC" id="2.7.7.87" evidence="9"/>
<feature type="region of interest" description="Disordered" evidence="10">
    <location>
        <begin position="165"/>
        <end position="186"/>
    </location>
</feature>
<dbReference type="InterPro" id="IPR023535">
    <property type="entry name" value="TC-AMP_synthase"/>
</dbReference>
<keyword evidence="7 9" id="KW-0067">ATP-binding</keyword>
<protein>
    <recommendedName>
        <fullName evidence="9">Threonylcarbamoyl-AMP synthase</fullName>
        <shortName evidence="9">TC-AMP synthase</shortName>
        <ecNumber evidence="9">2.7.7.87</ecNumber>
    </recommendedName>
    <alternativeName>
        <fullName evidence="9">L-threonylcarbamoyladenylate synthase</fullName>
    </alternativeName>
    <alternativeName>
        <fullName evidence="9">t(6)A37 threonylcarbamoyladenosine biosynthesis protein TsaC</fullName>
    </alternativeName>
    <alternativeName>
        <fullName evidence="9">tRNA threonylcarbamoyladenosine biosynthesis protein TsaC</fullName>
    </alternativeName>
</protein>
<evidence type="ECO:0000256" key="6">
    <source>
        <dbReference type="ARBA" id="ARBA00022741"/>
    </source>
</evidence>
<accession>A0ABT3K0A3</accession>
<dbReference type="RefSeq" id="WP_265129164.1">
    <property type="nucleotide sequence ID" value="NZ_JAPCHY010000019.1"/>
</dbReference>
<dbReference type="Gene3D" id="3.90.870.10">
    <property type="entry name" value="DHBP synthase"/>
    <property type="match status" value="1"/>
</dbReference>
<evidence type="ECO:0000256" key="1">
    <source>
        <dbReference type="ARBA" id="ARBA00004496"/>
    </source>
</evidence>
<evidence type="ECO:0000256" key="4">
    <source>
        <dbReference type="ARBA" id="ARBA00022694"/>
    </source>
</evidence>
<evidence type="ECO:0000256" key="7">
    <source>
        <dbReference type="ARBA" id="ARBA00022840"/>
    </source>
</evidence>
<keyword evidence="13" id="KW-1185">Reference proteome</keyword>
<comment type="catalytic activity">
    <reaction evidence="8 9">
        <text>L-threonine + hydrogencarbonate + ATP = L-threonylcarbamoyladenylate + diphosphate + H2O</text>
        <dbReference type="Rhea" id="RHEA:36407"/>
        <dbReference type="ChEBI" id="CHEBI:15377"/>
        <dbReference type="ChEBI" id="CHEBI:17544"/>
        <dbReference type="ChEBI" id="CHEBI:30616"/>
        <dbReference type="ChEBI" id="CHEBI:33019"/>
        <dbReference type="ChEBI" id="CHEBI:57926"/>
        <dbReference type="ChEBI" id="CHEBI:73682"/>
        <dbReference type="EC" id="2.7.7.87"/>
    </reaction>
</comment>
<evidence type="ECO:0000313" key="12">
    <source>
        <dbReference type="EMBL" id="MCW4474162.1"/>
    </source>
</evidence>
<comment type="similarity">
    <text evidence="9">Belongs to the SUA5 family. TsaC subfamily.</text>
</comment>
<dbReference type="Proteomes" id="UP001209922">
    <property type="component" value="Unassembled WGS sequence"/>
</dbReference>
<keyword evidence="6 9" id="KW-0547">Nucleotide-binding</keyword>
<sequence length="186" mass="19763">MNDLSLARAVAVLQLGGIVAYPTEAVWGLGCDPRHQGAVMRLLNLKRRPVEKGLILVAARLEQLRPWLDLPALPAERLGDVLATWPGPHTWIMPASEHAPRWITGAHAGIAVRVSDHPQVVALCDAFGGALVSTSANRGGEPPARRQEQLDPAILAAIDGTLAGETGGLAQPTPIRDALSGRQLRD</sequence>
<comment type="subcellular location">
    <subcellularLocation>
        <location evidence="1 9">Cytoplasm</location>
    </subcellularLocation>
</comment>
<evidence type="ECO:0000256" key="2">
    <source>
        <dbReference type="ARBA" id="ARBA00022490"/>
    </source>
</evidence>
<feature type="domain" description="YrdC-like" evidence="11">
    <location>
        <begin position="3"/>
        <end position="186"/>
    </location>
</feature>
<organism evidence="12 13">
    <name type="scientific">Xanthomonas chitinilytica</name>
    <dbReference type="NCBI Taxonomy" id="2989819"/>
    <lineage>
        <taxon>Bacteria</taxon>
        <taxon>Pseudomonadati</taxon>
        <taxon>Pseudomonadota</taxon>
        <taxon>Gammaproteobacteria</taxon>
        <taxon>Lysobacterales</taxon>
        <taxon>Lysobacteraceae</taxon>
        <taxon>Xanthomonas</taxon>
    </lineage>
</organism>
<evidence type="ECO:0000256" key="8">
    <source>
        <dbReference type="ARBA" id="ARBA00048366"/>
    </source>
</evidence>
<dbReference type="PANTHER" id="PTHR17490:SF18">
    <property type="entry name" value="THREONYLCARBAMOYL-AMP SYNTHASE"/>
    <property type="match status" value="1"/>
</dbReference>
<evidence type="ECO:0000256" key="3">
    <source>
        <dbReference type="ARBA" id="ARBA00022679"/>
    </source>
</evidence>
<reference evidence="12 13" key="1">
    <citation type="submission" date="2022-10" db="EMBL/GenBank/DDBJ databases">
        <title>Xanthomonas sp. H13-6.</title>
        <authorList>
            <person name="Liu X."/>
            <person name="Deng Z."/>
            <person name="Jiang Y."/>
            <person name="Yu T."/>
            <person name="Ai J."/>
        </authorList>
    </citation>
    <scope>NUCLEOTIDE SEQUENCE [LARGE SCALE GENOMIC DNA]</scope>
    <source>
        <strain evidence="12 13">H13-6</strain>
    </source>
</reference>
<dbReference type="InterPro" id="IPR006070">
    <property type="entry name" value="Sua5-like_dom"/>
</dbReference>
<evidence type="ECO:0000259" key="11">
    <source>
        <dbReference type="PROSITE" id="PS51163"/>
    </source>
</evidence>
<dbReference type="HAMAP" id="MF_01852">
    <property type="entry name" value="TsaC"/>
    <property type="match status" value="1"/>
</dbReference>
<comment type="caution">
    <text evidence="12">The sequence shown here is derived from an EMBL/GenBank/DDBJ whole genome shotgun (WGS) entry which is preliminary data.</text>
</comment>
<dbReference type="PROSITE" id="PS51163">
    <property type="entry name" value="YRDC"/>
    <property type="match status" value="1"/>
</dbReference>
<dbReference type="InterPro" id="IPR050156">
    <property type="entry name" value="TC-AMP_synthase_SUA5"/>
</dbReference>
<evidence type="ECO:0000256" key="10">
    <source>
        <dbReference type="SAM" id="MobiDB-lite"/>
    </source>
</evidence>
<dbReference type="SUPFAM" id="SSF55821">
    <property type="entry name" value="YrdC/RibB"/>
    <property type="match status" value="1"/>
</dbReference>
<keyword evidence="3 9" id="KW-0808">Transferase</keyword>
<keyword evidence="5 9" id="KW-0548">Nucleotidyltransferase</keyword>
<dbReference type="EMBL" id="JAPCHY010000019">
    <property type="protein sequence ID" value="MCW4474162.1"/>
    <property type="molecule type" value="Genomic_DNA"/>
</dbReference>
<proteinExistence type="inferred from homology"/>
<evidence type="ECO:0000256" key="5">
    <source>
        <dbReference type="ARBA" id="ARBA00022695"/>
    </source>
</evidence>
<comment type="function">
    <text evidence="9">Required for the formation of a threonylcarbamoyl group on adenosine at position 37 (t(6)A37) in tRNAs that read codons beginning with adenine. Catalyzes the conversion of L-threonine, HCO(3)(-)/CO(2) and ATP to give threonylcarbamoyl-AMP (TC-AMP) as the acyladenylate intermediate, with the release of diphosphate.</text>
</comment>
<evidence type="ECO:0000313" key="13">
    <source>
        <dbReference type="Proteomes" id="UP001209922"/>
    </source>
</evidence>
<keyword evidence="2 9" id="KW-0963">Cytoplasm</keyword>
<dbReference type="Pfam" id="PF01300">
    <property type="entry name" value="Sua5_yciO_yrdC"/>
    <property type="match status" value="1"/>
</dbReference>
<dbReference type="InterPro" id="IPR017945">
    <property type="entry name" value="DHBP_synth_RibB-like_a/b_dom"/>
</dbReference>
<gene>
    <name evidence="9" type="primary">tsaC</name>
    <name evidence="12" type="ORF">OK345_16860</name>
</gene>
<keyword evidence="4 9" id="KW-0819">tRNA processing</keyword>
<name>A0ABT3K0A3_9XANT</name>
<evidence type="ECO:0000256" key="9">
    <source>
        <dbReference type="HAMAP-Rule" id="MF_01852"/>
    </source>
</evidence>
<dbReference type="PANTHER" id="PTHR17490">
    <property type="entry name" value="SUA5"/>
    <property type="match status" value="1"/>
</dbReference>